<evidence type="ECO:0000313" key="1">
    <source>
        <dbReference type="EMBL" id="KRM13305.1"/>
    </source>
</evidence>
<keyword evidence="2" id="KW-1185">Reference proteome</keyword>
<proteinExistence type="predicted"/>
<dbReference type="EMBL" id="AZGF01000002">
    <property type="protein sequence ID" value="KRM13305.1"/>
    <property type="molecule type" value="Genomic_DNA"/>
</dbReference>
<dbReference type="eggNOG" id="ENOG5032G6R">
    <property type="taxonomic scope" value="Bacteria"/>
</dbReference>
<organism evidence="1 2">
    <name type="scientific">Paucilactobacillus suebicus DSM 5007 = KCTC 3549</name>
    <dbReference type="NCBI Taxonomy" id="1423807"/>
    <lineage>
        <taxon>Bacteria</taxon>
        <taxon>Bacillati</taxon>
        <taxon>Bacillota</taxon>
        <taxon>Bacilli</taxon>
        <taxon>Lactobacillales</taxon>
        <taxon>Lactobacillaceae</taxon>
        <taxon>Paucilactobacillus</taxon>
    </lineage>
</organism>
<protein>
    <submittedName>
        <fullName evidence="1">Uncharacterized protein</fullName>
    </submittedName>
</protein>
<gene>
    <name evidence="1" type="ORF">FD16_GL000780</name>
</gene>
<dbReference type="RefSeq" id="WP_010621693.1">
    <property type="nucleotide sequence ID" value="NZ_AZGF01000002.1"/>
</dbReference>
<comment type="caution">
    <text evidence="1">The sequence shown here is derived from an EMBL/GenBank/DDBJ whole genome shotgun (WGS) entry which is preliminary data.</text>
</comment>
<dbReference type="OrthoDB" id="2326439at2"/>
<dbReference type="PATRIC" id="fig|1423807.3.peg.791"/>
<dbReference type="AlphaFoldDB" id="A0A0R1WCK7"/>
<evidence type="ECO:0000313" key="2">
    <source>
        <dbReference type="Proteomes" id="UP000051820"/>
    </source>
</evidence>
<sequence length="151" mass="16692">MGKFDNLAAASNEHRNQNIMLLRQGFNDEKYNTLEDAVNATGFTLKTVTSWAKDGNIPLLDNNGATVVTVTSENSRQINAKNRTKHINDLCAIYYDQQATTVSAYAAKMGYPESTVTNWARLGDVPLISSNGNPIVPLNDTNTPSWYDTEF</sequence>
<reference evidence="1 2" key="1">
    <citation type="journal article" date="2015" name="Genome Announc.">
        <title>Expanding the biotechnology potential of lactobacilli through comparative genomics of 213 strains and associated genera.</title>
        <authorList>
            <person name="Sun Z."/>
            <person name="Harris H.M."/>
            <person name="McCann A."/>
            <person name="Guo C."/>
            <person name="Argimon S."/>
            <person name="Zhang W."/>
            <person name="Yang X."/>
            <person name="Jeffery I.B."/>
            <person name="Cooney J.C."/>
            <person name="Kagawa T.F."/>
            <person name="Liu W."/>
            <person name="Song Y."/>
            <person name="Salvetti E."/>
            <person name="Wrobel A."/>
            <person name="Rasinkangas P."/>
            <person name="Parkhill J."/>
            <person name="Rea M.C."/>
            <person name="O'Sullivan O."/>
            <person name="Ritari J."/>
            <person name="Douillard F.P."/>
            <person name="Paul Ross R."/>
            <person name="Yang R."/>
            <person name="Briner A.E."/>
            <person name="Felis G.E."/>
            <person name="de Vos W.M."/>
            <person name="Barrangou R."/>
            <person name="Klaenhammer T.R."/>
            <person name="Caufield P.W."/>
            <person name="Cui Y."/>
            <person name="Zhang H."/>
            <person name="O'Toole P.W."/>
        </authorList>
    </citation>
    <scope>NUCLEOTIDE SEQUENCE [LARGE SCALE GENOMIC DNA]</scope>
    <source>
        <strain evidence="1 2">DSM 5007</strain>
    </source>
</reference>
<accession>A0A0R1WCK7</accession>
<dbReference type="Proteomes" id="UP000051820">
    <property type="component" value="Unassembled WGS sequence"/>
</dbReference>
<dbReference type="STRING" id="1423807.FD16_GL000780"/>
<name>A0A0R1WCK7_9LACO</name>